<dbReference type="OrthoDB" id="7722975at2759"/>
<name>A1DKS7_NEOFI</name>
<dbReference type="Gene3D" id="3.90.780.10">
    <property type="entry name" value="5'-Nucleotidase, C-terminal domain"/>
    <property type="match status" value="1"/>
</dbReference>
<proteinExistence type="predicted"/>
<dbReference type="InterPro" id="IPR029052">
    <property type="entry name" value="Metallo-depent_PP-like"/>
</dbReference>
<dbReference type="InterPro" id="IPR036907">
    <property type="entry name" value="5'-Nucleotdase_C_sf"/>
</dbReference>
<evidence type="ECO:0000259" key="3">
    <source>
        <dbReference type="Pfam" id="PF21953"/>
    </source>
</evidence>
<dbReference type="GO" id="GO:0016787">
    <property type="term" value="F:hydrolase activity"/>
    <property type="evidence" value="ECO:0007669"/>
    <property type="project" value="InterPro"/>
</dbReference>
<accession>A1DKS7</accession>
<evidence type="ECO:0000313" key="5">
    <source>
        <dbReference type="Proteomes" id="UP000006702"/>
    </source>
</evidence>
<gene>
    <name evidence="4" type="ORF">NFIA_047330</name>
</gene>
<dbReference type="SUPFAM" id="SSF56300">
    <property type="entry name" value="Metallo-dependent phosphatases"/>
    <property type="match status" value="1"/>
</dbReference>
<evidence type="ECO:0000313" key="4">
    <source>
        <dbReference type="EMBL" id="EAW15398.1"/>
    </source>
</evidence>
<dbReference type="PANTHER" id="PTHR11575:SF22">
    <property type="entry name" value="ADL392WP"/>
    <property type="match status" value="1"/>
</dbReference>
<dbReference type="STRING" id="331117.A1DKS7"/>
<dbReference type="PIRSF" id="PIRSF017316">
    <property type="entry name" value="Pesterase_C1039"/>
    <property type="match status" value="1"/>
</dbReference>
<keyword evidence="2" id="KW-0732">Signal</keyword>
<dbReference type="GO" id="GO:0005829">
    <property type="term" value="C:cytosol"/>
    <property type="evidence" value="ECO:0007669"/>
    <property type="project" value="TreeGrafter"/>
</dbReference>
<dbReference type="eggNOG" id="KOG4419">
    <property type="taxonomic scope" value="Eukaryota"/>
</dbReference>
<dbReference type="InterPro" id="IPR006179">
    <property type="entry name" value="5_nucleotidase/apyrase"/>
</dbReference>
<dbReference type="PANTHER" id="PTHR11575">
    <property type="entry name" value="5'-NUCLEOTIDASE-RELATED"/>
    <property type="match status" value="1"/>
</dbReference>
<dbReference type="SUPFAM" id="SSF55816">
    <property type="entry name" value="5'-nucleotidase (syn. UDP-sugar hydrolase), C-terminal domain"/>
    <property type="match status" value="1"/>
</dbReference>
<evidence type="ECO:0000256" key="2">
    <source>
        <dbReference type="SAM" id="SignalP"/>
    </source>
</evidence>
<evidence type="ECO:0000256" key="1">
    <source>
        <dbReference type="SAM" id="MobiDB-lite"/>
    </source>
</evidence>
<dbReference type="GeneID" id="4583809"/>
<dbReference type="AlphaFoldDB" id="A1DKS7"/>
<dbReference type="OMA" id="DWNRNTF"/>
<sequence>MRSHSVLSTAALLALATVPCTAFGDNIIYPQQQKEAFNTTEIPRAPLPWGRVNFLHTTDTHGWLDGHANVPSWGADWGDFVSFVMHMKDKALRKKVDLLLIESGEFPLMSMFLLREKSPMLTWSPFLLLGDFHDGGGLSDSTSPKGAVSDSIFENIDYDIVTIGNHGVRTGAEALNIHYNLSRVFGDRFLTSNVDVEDNKKLESIGNRYRAFQTRNGLRIVAFGVTVNDPVLRDLNHTEVHNASWIFEQKWFEEAMKKEADLYVIVGHAPTYASCLDPTKDNPMVCLRDRIRNSTDKPIQLFGGHAHHRNFTCYDERSSGIESGKYCDTVGWVALNNVSSPTWSGAKELLGDEPHPNKSCAVGNQGDTQDIPYLLDRRYLDWNRVTFAYHTVNLEGNTSNPSVPASFDMPLGRKVTDDISKARHLLNLTHFLGCAKEDYCFNCKKVGEDGNIYELLKVALADTVVNKERAHLARVVISNDGTIRDNIYQGPFTTGDAYAVVPFPNHFQYIANMSCHDFKKMTSSLQAKQNVSCINDGDHDDSSVGNEEGHRSEYQSHLELRSIFDDRSYHQARERKEYSPGYTTHDALGNDGDDTLHSRVIEDERYMKLFWANASFPNLPHYPPSFDVVFTDYLMKRILDALKKTGAPYTEKDVIDYLPRTYTSRDVLVDYTARNWSQDRENCPIRKPGDR</sequence>
<dbReference type="InterPro" id="IPR053828">
    <property type="entry name" value="Nucleosidase_C"/>
</dbReference>
<protein>
    <submittedName>
        <fullName evidence="4">Ser/Thr protein phosphatase family protein</fullName>
    </submittedName>
</protein>
<keyword evidence="5" id="KW-1185">Reference proteome</keyword>
<dbReference type="Proteomes" id="UP000006702">
    <property type="component" value="Unassembled WGS sequence"/>
</dbReference>
<dbReference type="VEuPathDB" id="FungiDB:NFIA_047330"/>
<dbReference type="KEGG" id="nfi:NFIA_047330"/>
<dbReference type="EMBL" id="DS027698">
    <property type="protein sequence ID" value="EAW15398.1"/>
    <property type="molecule type" value="Genomic_DNA"/>
</dbReference>
<dbReference type="Gene3D" id="3.60.21.10">
    <property type="match status" value="2"/>
</dbReference>
<dbReference type="HOGENOM" id="CLU_019028_0_0_1"/>
<organism evidence="4 5">
    <name type="scientific">Neosartorya fischeri (strain ATCC 1020 / DSM 3700 / CBS 544.65 / FGSC A1164 / JCM 1740 / NRRL 181 / WB 181)</name>
    <name type="common">Aspergillus fischerianus</name>
    <dbReference type="NCBI Taxonomy" id="331117"/>
    <lineage>
        <taxon>Eukaryota</taxon>
        <taxon>Fungi</taxon>
        <taxon>Dikarya</taxon>
        <taxon>Ascomycota</taxon>
        <taxon>Pezizomycotina</taxon>
        <taxon>Eurotiomycetes</taxon>
        <taxon>Eurotiomycetidae</taxon>
        <taxon>Eurotiales</taxon>
        <taxon>Aspergillaceae</taxon>
        <taxon>Aspergillus</taxon>
        <taxon>Aspergillus subgen. Fumigati</taxon>
    </lineage>
</organism>
<dbReference type="InterPro" id="IPR014485">
    <property type="entry name" value="Pesterase_C1039"/>
</dbReference>
<feature type="signal peptide" evidence="2">
    <location>
        <begin position="1"/>
        <end position="22"/>
    </location>
</feature>
<dbReference type="RefSeq" id="XP_001257295.1">
    <property type="nucleotide sequence ID" value="XM_001257294.1"/>
</dbReference>
<dbReference type="GO" id="GO:0009166">
    <property type="term" value="P:nucleotide catabolic process"/>
    <property type="evidence" value="ECO:0007669"/>
    <property type="project" value="InterPro"/>
</dbReference>
<dbReference type="Pfam" id="PF21953">
    <property type="entry name" value="NadN_nucleosid_C"/>
    <property type="match status" value="1"/>
</dbReference>
<feature type="chain" id="PRO_5002634234" evidence="2">
    <location>
        <begin position="23"/>
        <end position="691"/>
    </location>
</feature>
<feature type="region of interest" description="Disordered" evidence="1">
    <location>
        <begin position="574"/>
        <end position="595"/>
    </location>
</feature>
<feature type="domain" description="Putative 5'-nucleotidase C-terminal" evidence="3">
    <location>
        <begin position="438"/>
        <end position="639"/>
    </location>
</feature>
<reference evidence="5" key="1">
    <citation type="journal article" date="2008" name="PLoS Genet.">
        <title>Genomic islands in the pathogenic filamentous fungus Aspergillus fumigatus.</title>
        <authorList>
            <person name="Fedorova N.D."/>
            <person name="Khaldi N."/>
            <person name="Joardar V.S."/>
            <person name="Maiti R."/>
            <person name="Amedeo P."/>
            <person name="Anderson M.J."/>
            <person name="Crabtree J."/>
            <person name="Silva J.C."/>
            <person name="Badger J.H."/>
            <person name="Albarraq A."/>
            <person name="Angiuoli S."/>
            <person name="Bussey H."/>
            <person name="Bowyer P."/>
            <person name="Cotty P.J."/>
            <person name="Dyer P.S."/>
            <person name="Egan A."/>
            <person name="Galens K."/>
            <person name="Fraser-Liggett C.M."/>
            <person name="Haas B.J."/>
            <person name="Inman J.M."/>
            <person name="Kent R."/>
            <person name="Lemieux S."/>
            <person name="Malavazi I."/>
            <person name="Orvis J."/>
            <person name="Roemer T."/>
            <person name="Ronning C.M."/>
            <person name="Sundaram J.P."/>
            <person name="Sutton G."/>
            <person name="Turner G."/>
            <person name="Venter J.C."/>
            <person name="White O.R."/>
            <person name="Whitty B.R."/>
            <person name="Youngman P."/>
            <person name="Wolfe K.H."/>
            <person name="Goldman G.H."/>
            <person name="Wortman J.R."/>
            <person name="Jiang B."/>
            <person name="Denning D.W."/>
            <person name="Nierman W.C."/>
        </authorList>
    </citation>
    <scope>NUCLEOTIDE SEQUENCE [LARGE SCALE GENOMIC DNA]</scope>
    <source>
        <strain evidence="5">ATCC 1020 / DSM 3700 / CBS 544.65 / FGSC A1164 / JCM 1740 / NRRL 181 / WB 181</strain>
    </source>
</reference>